<dbReference type="InterPro" id="IPR002509">
    <property type="entry name" value="NODB_dom"/>
</dbReference>
<dbReference type="GO" id="GO:0005975">
    <property type="term" value="P:carbohydrate metabolic process"/>
    <property type="evidence" value="ECO:0007669"/>
    <property type="project" value="InterPro"/>
</dbReference>
<dbReference type="CDD" id="cd10973">
    <property type="entry name" value="CE4_DAC_u4_5s"/>
    <property type="match status" value="1"/>
</dbReference>
<dbReference type="RefSeq" id="WP_125017629.1">
    <property type="nucleotide sequence ID" value="NZ_QWEZ01000002.1"/>
</dbReference>
<comment type="caution">
    <text evidence="5">The sequence shown here is derived from an EMBL/GenBank/DDBJ whole genome shotgun (WGS) entry which is preliminary data.</text>
</comment>
<dbReference type="Pfam" id="PF01522">
    <property type="entry name" value="Polysacc_deac_1"/>
    <property type="match status" value="1"/>
</dbReference>
<feature type="signal peptide" evidence="3">
    <location>
        <begin position="1"/>
        <end position="23"/>
    </location>
</feature>
<dbReference type="SUPFAM" id="SSF88713">
    <property type="entry name" value="Glycoside hydrolase/deacetylase"/>
    <property type="match status" value="1"/>
</dbReference>
<evidence type="ECO:0000259" key="4">
    <source>
        <dbReference type="PROSITE" id="PS51677"/>
    </source>
</evidence>
<dbReference type="PANTHER" id="PTHR34216:SF3">
    <property type="entry name" value="POLY-BETA-1,6-N-ACETYL-D-GLUCOSAMINE N-DEACETYLASE"/>
    <property type="match status" value="1"/>
</dbReference>
<dbReference type="AlphaFoldDB" id="A0A3P3VNG3"/>
<dbReference type="Proteomes" id="UP000280792">
    <property type="component" value="Unassembled WGS sequence"/>
</dbReference>
<reference evidence="5 6" key="2">
    <citation type="submission" date="2018-12" db="EMBL/GenBank/DDBJ databases">
        <title>Simiduia agarivorans gen. nov., sp. nov., a marine, agarolytic bacterium isolated from shallow coastal water from Keelung, Taiwan.</title>
        <authorList>
            <person name="Shieh W.Y."/>
        </authorList>
    </citation>
    <scope>NUCLEOTIDE SEQUENCE [LARGE SCALE GENOMIC DNA]</scope>
    <source>
        <strain evidence="5 6">GTF-13</strain>
    </source>
</reference>
<proteinExistence type="predicted"/>
<dbReference type="PROSITE" id="PS51677">
    <property type="entry name" value="NODB"/>
    <property type="match status" value="1"/>
</dbReference>
<feature type="chain" id="PRO_5018281966" evidence="3">
    <location>
        <begin position="24"/>
        <end position="359"/>
    </location>
</feature>
<accession>A0A3P3VNG3</accession>
<reference evidence="5 6" key="1">
    <citation type="submission" date="2018-08" db="EMBL/GenBank/DDBJ databases">
        <authorList>
            <person name="Khan S.A."/>
        </authorList>
    </citation>
    <scope>NUCLEOTIDE SEQUENCE [LARGE SCALE GENOMIC DNA]</scope>
    <source>
        <strain evidence="5 6">GTF-13</strain>
    </source>
</reference>
<evidence type="ECO:0000256" key="3">
    <source>
        <dbReference type="SAM" id="SignalP"/>
    </source>
</evidence>
<evidence type="ECO:0000313" key="6">
    <source>
        <dbReference type="Proteomes" id="UP000280792"/>
    </source>
</evidence>
<keyword evidence="2 3" id="KW-0732">Signal</keyword>
<name>A0A3P3VNG3_9GAMM</name>
<dbReference type="GO" id="GO:0016810">
    <property type="term" value="F:hydrolase activity, acting on carbon-nitrogen (but not peptide) bonds"/>
    <property type="evidence" value="ECO:0007669"/>
    <property type="project" value="InterPro"/>
</dbReference>
<dbReference type="EMBL" id="QWEZ01000002">
    <property type="protein sequence ID" value="RRJ83186.1"/>
    <property type="molecule type" value="Genomic_DNA"/>
</dbReference>
<comment type="subcellular location">
    <subcellularLocation>
        <location evidence="1">Secreted</location>
    </subcellularLocation>
</comment>
<keyword evidence="6" id="KW-1185">Reference proteome</keyword>
<protein>
    <submittedName>
        <fullName evidence="5">Polysaccharide deacetylase</fullName>
    </submittedName>
</protein>
<dbReference type="GO" id="GO:0005576">
    <property type="term" value="C:extracellular region"/>
    <property type="evidence" value="ECO:0007669"/>
    <property type="project" value="UniProtKB-SubCell"/>
</dbReference>
<feature type="domain" description="NodB homology" evidence="4">
    <location>
        <begin position="85"/>
        <end position="359"/>
    </location>
</feature>
<gene>
    <name evidence="5" type="ORF">D0544_15235</name>
</gene>
<evidence type="ECO:0000313" key="5">
    <source>
        <dbReference type="EMBL" id="RRJ83186.1"/>
    </source>
</evidence>
<organism evidence="5 6">
    <name type="scientific">Aestuariirhabdus litorea</name>
    <dbReference type="NCBI Taxonomy" id="2528527"/>
    <lineage>
        <taxon>Bacteria</taxon>
        <taxon>Pseudomonadati</taxon>
        <taxon>Pseudomonadota</taxon>
        <taxon>Gammaproteobacteria</taxon>
        <taxon>Oceanospirillales</taxon>
        <taxon>Aestuariirhabdaceae</taxon>
        <taxon>Aestuariirhabdus</taxon>
    </lineage>
</organism>
<dbReference type="PANTHER" id="PTHR34216">
    <property type="match status" value="1"/>
</dbReference>
<sequence length="359" mass="40123">MEWITRWAMTVVVGLVASAVAAAQEPVHGVVLQYHHVDDNTPYVTSTRLKDFRAQLDYIDRHGFSVWSLPRLVAALQQGDAVPDRVVAITFDDAYLSIYENAFPLLKQRNWPFTVFVSTDFVDAGARLSLSWPQLREMVAAGATVGNHTRTHLHIPRLEAGESDPQRLQRVRDEVVGAQQRIDQELGEQPRLLAYPYGEVDSAARELVEALGYVAFGQQSGAMGTQSDFAFLPRFPASGAYAGVDDLAVKLWSLPLPVVAETPASMVLPEAELRPRLELQLAPGAYRDHQLACFASGQGRMPVQVDRISVGGEERIRVTVRAEQGLEPGRSRYNCTAPDLRGQRYYWYSKPWLRTGYWD</sequence>
<dbReference type="InterPro" id="IPR011330">
    <property type="entry name" value="Glyco_hydro/deAcase_b/a-brl"/>
</dbReference>
<dbReference type="Gene3D" id="3.20.20.370">
    <property type="entry name" value="Glycoside hydrolase/deacetylase"/>
    <property type="match status" value="1"/>
</dbReference>
<evidence type="ECO:0000256" key="2">
    <source>
        <dbReference type="ARBA" id="ARBA00022729"/>
    </source>
</evidence>
<dbReference type="InterPro" id="IPR051398">
    <property type="entry name" value="Polysacch_Deacetylase"/>
</dbReference>
<evidence type="ECO:0000256" key="1">
    <source>
        <dbReference type="ARBA" id="ARBA00004613"/>
    </source>
</evidence>